<proteinExistence type="inferred from homology"/>
<keyword evidence="7" id="KW-0282">Flagellum</keyword>
<dbReference type="EMBL" id="FR729477">
    <property type="protein sequence ID" value="CBY25768.1"/>
    <property type="molecule type" value="Genomic_DNA"/>
</dbReference>
<protein>
    <recommendedName>
        <fullName evidence="6">Flagellar secretion chaperone FliS</fullName>
    </recommendedName>
</protein>
<dbReference type="GO" id="GO:0044780">
    <property type="term" value="P:bacterial-type flagellum assembly"/>
    <property type="evidence" value="ECO:0007669"/>
    <property type="project" value="InterPro"/>
</dbReference>
<evidence type="ECO:0000256" key="4">
    <source>
        <dbReference type="ARBA" id="ARBA00022795"/>
    </source>
</evidence>
<dbReference type="InterPro" id="IPR003713">
    <property type="entry name" value="FliS"/>
</dbReference>
<dbReference type="Pfam" id="PF02561">
    <property type="entry name" value="FliS"/>
    <property type="match status" value="1"/>
</dbReference>
<name>A0A0H3NKZ0_YERE1</name>
<dbReference type="SUPFAM" id="SSF101116">
    <property type="entry name" value="Flagellar export chaperone FliS"/>
    <property type="match status" value="1"/>
</dbReference>
<dbReference type="PIRSF" id="PIRSF039090">
    <property type="entry name" value="Flis"/>
    <property type="match status" value="1"/>
</dbReference>
<dbReference type="HOGENOM" id="CLU_080373_1_2_6"/>
<dbReference type="NCBIfam" id="TIGR00208">
    <property type="entry name" value="fliS"/>
    <property type="match status" value="1"/>
</dbReference>
<keyword evidence="5" id="KW-0143">Chaperone</keyword>
<accession>A0A0H3NKZ0</accession>
<gene>
    <name evidence="7" type="ordered locus">Y11_24131</name>
</gene>
<dbReference type="PANTHER" id="PTHR34773">
    <property type="entry name" value="FLAGELLAR SECRETION CHAPERONE FLIS"/>
    <property type="match status" value="1"/>
</dbReference>
<comment type="similarity">
    <text evidence="2 6">Belongs to the FliS family.</text>
</comment>
<dbReference type="PANTHER" id="PTHR34773:SF1">
    <property type="entry name" value="FLAGELLAR SECRETION CHAPERONE FLIS"/>
    <property type="match status" value="1"/>
</dbReference>
<comment type="subcellular location">
    <subcellularLocation>
        <location evidence="1 6">Cytoplasm</location>
        <location evidence="1 6">Cytosol</location>
    </subcellularLocation>
</comment>
<dbReference type="GO" id="GO:0071973">
    <property type="term" value="P:bacterial-type flagellum-dependent cell motility"/>
    <property type="evidence" value="ECO:0007669"/>
    <property type="project" value="TreeGrafter"/>
</dbReference>
<evidence type="ECO:0000256" key="1">
    <source>
        <dbReference type="ARBA" id="ARBA00004514"/>
    </source>
</evidence>
<evidence type="ECO:0000256" key="3">
    <source>
        <dbReference type="ARBA" id="ARBA00022490"/>
    </source>
</evidence>
<dbReference type="AlphaFoldDB" id="A0A0H3NKZ0"/>
<evidence type="ECO:0000256" key="5">
    <source>
        <dbReference type="ARBA" id="ARBA00023186"/>
    </source>
</evidence>
<dbReference type="KEGG" id="yey:Y11_24131"/>
<dbReference type="GeneID" id="31410422"/>
<evidence type="ECO:0000256" key="2">
    <source>
        <dbReference type="ARBA" id="ARBA00008787"/>
    </source>
</evidence>
<dbReference type="GO" id="GO:0005829">
    <property type="term" value="C:cytosol"/>
    <property type="evidence" value="ECO:0007669"/>
    <property type="project" value="UniProtKB-SubCell"/>
</dbReference>
<evidence type="ECO:0000313" key="7">
    <source>
        <dbReference type="EMBL" id="CBY25768.1"/>
    </source>
</evidence>
<keyword evidence="7" id="KW-0969">Cilium</keyword>
<organism evidence="7 8">
    <name type="scientific">Yersinia enterocolitica subsp. palearctica serotype O:3 (strain DSM 13030 / CIP 106945 / Y11)</name>
    <dbReference type="NCBI Taxonomy" id="930944"/>
    <lineage>
        <taxon>Bacteria</taxon>
        <taxon>Pseudomonadati</taxon>
        <taxon>Pseudomonadota</taxon>
        <taxon>Gammaproteobacteria</taxon>
        <taxon>Enterobacterales</taxon>
        <taxon>Yersiniaceae</taxon>
        <taxon>Yersinia</taxon>
    </lineage>
</organism>
<dbReference type="RefSeq" id="WP_005157262.1">
    <property type="nucleotide sequence ID" value="NC_017564.1"/>
</dbReference>
<evidence type="ECO:0000256" key="6">
    <source>
        <dbReference type="PIRNR" id="PIRNR039090"/>
    </source>
</evidence>
<keyword evidence="7" id="KW-0966">Cell projection</keyword>
<sequence>MLLDQNFQDYQSADIGIQTAGATSQQLVLIMFNGLMDELVRARGHIEAKRYEHKANSINKCIDVLNALTGSLDFANGGELANSTASLYSHCVYRLYDASIKMSLEYIDEVEKILATLRSGWEANQES</sequence>
<reference evidence="7 8" key="1">
    <citation type="journal article" date="2011" name="J. Bacteriol.">
        <title>Complete genome sequence of Yersinia enterocolitica subsp. palearctica serogroup O:3.</title>
        <authorList>
            <person name="Batzilla J."/>
            <person name="Hoper D."/>
            <person name="Antonenka U."/>
            <person name="Heesemann J."/>
            <person name="Rakin A."/>
        </authorList>
    </citation>
    <scope>NUCLEOTIDE SEQUENCE [LARGE SCALE GENOMIC DNA]</scope>
    <source>
        <strain evidence="8">DSM 13030 / CIP 106945 / Y11</strain>
    </source>
</reference>
<dbReference type="Proteomes" id="UP000008084">
    <property type="component" value="Chromosome"/>
</dbReference>
<keyword evidence="3 6" id="KW-0963">Cytoplasm</keyword>
<dbReference type="InterPro" id="IPR036584">
    <property type="entry name" value="FliS_sf"/>
</dbReference>
<dbReference type="Gene3D" id="1.20.120.340">
    <property type="entry name" value="Flagellar protein FliS"/>
    <property type="match status" value="1"/>
</dbReference>
<dbReference type="PATRIC" id="fig|930944.6.peg.2396"/>
<evidence type="ECO:0000313" key="8">
    <source>
        <dbReference type="Proteomes" id="UP000008084"/>
    </source>
</evidence>
<dbReference type="CDD" id="cd16098">
    <property type="entry name" value="FliS"/>
    <property type="match status" value="1"/>
</dbReference>
<keyword evidence="4 6" id="KW-1005">Bacterial flagellum biogenesis</keyword>